<reference evidence="2" key="1">
    <citation type="journal article" date="2019" name="Int. J. Syst. Evol. Microbiol.">
        <title>The Global Catalogue of Microorganisms (GCM) 10K type strain sequencing project: providing services to taxonomists for standard genome sequencing and annotation.</title>
        <authorList>
            <consortium name="The Broad Institute Genomics Platform"/>
            <consortium name="The Broad Institute Genome Sequencing Center for Infectious Disease"/>
            <person name="Wu L."/>
            <person name="Ma J."/>
        </authorList>
    </citation>
    <scope>NUCLEOTIDE SEQUENCE [LARGE SCALE GENOMIC DNA]</scope>
    <source>
        <strain evidence="2">CGMCC 4.7248</strain>
    </source>
</reference>
<dbReference type="Proteomes" id="UP001596154">
    <property type="component" value="Unassembled WGS sequence"/>
</dbReference>
<keyword evidence="2" id="KW-1185">Reference proteome</keyword>
<comment type="caution">
    <text evidence="1">The sequence shown here is derived from an EMBL/GenBank/DDBJ whole genome shotgun (WGS) entry which is preliminary data.</text>
</comment>
<accession>A0ABW0UZS2</accession>
<evidence type="ECO:0000313" key="2">
    <source>
        <dbReference type="Proteomes" id="UP001596154"/>
    </source>
</evidence>
<name>A0ABW0UZS2_9ACTN</name>
<organism evidence="1 2">
    <name type="scientific">Streptomyces bullii</name>
    <dbReference type="NCBI Taxonomy" id="349910"/>
    <lineage>
        <taxon>Bacteria</taxon>
        <taxon>Bacillati</taxon>
        <taxon>Actinomycetota</taxon>
        <taxon>Actinomycetes</taxon>
        <taxon>Kitasatosporales</taxon>
        <taxon>Streptomycetaceae</taxon>
        <taxon>Streptomyces</taxon>
    </lineage>
</organism>
<dbReference type="RefSeq" id="WP_381030804.1">
    <property type="nucleotide sequence ID" value="NZ_JBHSNY010000016.1"/>
</dbReference>
<sequence length="61" mass="6482">MCPADTVVGRFRGNGVPAGPPAAITEVTRRRLFDALRSDGAGTPLRRAIGPRLLVLVTDPR</sequence>
<gene>
    <name evidence="1" type="ORF">ACFPZJ_36280</name>
</gene>
<protein>
    <submittedName>
        <fullName evidence="1">Uncharacterized protein</fullName>
    </submittedName>
</protein>
<evidence type="ECO:0000313" key="1">
    <source>
        <dbReference type="EMBL" id="MFC5639103.1"/>
    </source>
</evidence>
<proteinExistence type="predicted"/>
<dbReference type="EMBL" id="JBHSNY010000016">
    <property type="protein sequence ID" value="MFC5639103.1"/>
    <property type="molecule type" value="Genomic_DNA"/>
</dbReference>